<dbReference type="RefSeq" id="WP_183665746.1">
    <property type="nucleotide sequence ID" value="NZ_BAAARH010000002.1"/>
</dbReference>
<accession>A0A7W8X0P4</accession>
<proteinExistence type="predicted"/>
<reference evidence="1 2" key="1">
    <citation type="submission" date="2020-08" db="EMBL/GenBank/DDBJ databases">
        <title>Sequencing the genomes of 1000 actinobacteria strains.</title>
        <authorList>
            <person name="Klenk H.-P."/>
        </authorList>
    </citation>
    <scope>NUCLEOTIDE SEQUENCE [LARGE SCALE GENOMIC DNA]</scope>
    <source>
        <strain evidence="1 2">DSM 105783</strain>
    </source>
</reference>
<dbReference type="Proteomes" id="UP000580797">
    <property type="component" value="Unassembled WGS sequence"/>
</dbReference>
<dbReference type="EMBL" id="JACHDR010000001">
    <property type="protein sequence ID" value="MBB5513442.1"/>
    <property type="molecule type" value="Genomic_DNA"/>
</dbReference>
<organism evidence="1 2">
    <name type="scientific">Neomicrococcus aestuarii</name>
    <dbReference type="NCBI Taxonomy" id="556325"/>
    <lineage>
        <taxon>Bacteria</taxon>
        <taxon>Bacillati</taxon>
        <taxon>Actinomycetota</taxon>
        <taxon>Actinomycetes</taxon>
        <taxon>Micrococcales</taxon>
        <taxon>Micrococcaceae</taxon>
        <taxon>Neomicrococcus</taxon>
    </lineage>
</organism>
<dbReference type="AlphaFoldDB" id="A0A7W8X0P4"/>
<comment type="caution">
    <text evidence="1">The sequence shown here is derived from an EMBL/GenBank/DDBJ whole genome shotgun (WGS) entry which is preliminary data.</text>
</comment>
<name>A0A7W8X0P4_9MICC</name>
<evidence type="ECO:0000313" key="2">
    <source>
        <dbReference type="Proteomes" id="UP000580797"/>
    </source>
</evidence>
<sequence length="103" mass="11901">MSKYRTEFMDEVARIVKEVYGEEPISTSDFQLGVDTGRKSLARQIGRLLAGTDTDPQTNDQWEAEVDDLTAKLKKAKEYILLLQVLRARYATENRKLRDQINH</sequence>
<gene>
    <name evidence="1" type="ORF">HD598_002129</name>
</gene>
<evidence type="ECO:0000313" key="1">
    <source>
        <dbReference type="EMBL" id="MBB5513442.1"/>
    </source>
</evidence>
<protein>
    <submittedName>
        <fullName evidence="1">Uncharacterized protein</fullName>
    </submittedName>
</protein>